<evidence type="ECO:0000313" key="1">
    <source>
        <dbReference type="EMBL" id="CCI53440.1"/>
    </source>
</evidence>
<dbReference type="Proteomes" id="UP000035720">
    <property type="component" value="Unassembled WGS sequence"/>
</dbReference>
<dbReference type="AlphaFoldDB" id="A0A077MC64"/>
<dbReference type="EMBL" id="CAJC01000149">
    <property type="protein sequence ID" value="CCI53440.1"/>
    <property type="molecule type" value="Genomic_DNA"/>
</dbReference>
<sequence>MRHRFHGAIAGVGTTSGTRLVIGVWDHSPYGRFADVMIERPDGHRILLAPTPEVRDFVAETYTFDETRIEPIALQRSASQWHLSAPSLSLSLALGRRRPLGWALRGIPHVVATSPAWASAVDPIARVAFRGVRTRGIARPGRREWYAATDLRAVTSLTARLDGADLGELGPVDPPCRFGFSSTPRAPSVTTVVTTVEST</sequence>
<protein>
    <submittedName>
        <fullName evidence="1">Uncharacterized protein</fullName>
    </submittedName>
</protein>
<dbReference type="STRING" id="1193518.BN13_390057"/>
<proteinExistence type="predicted"/>
<dbReference type="RefSeq" id="WP_235433972.1">
    <property type="nucleotide sequence ID" value="NZ_HF571038.1"/>
</dbReference>
<evidence type="ECO:0000313" key="2">
    <source>
        <dbReference type="Proteomes" id="UP000035720"/>
    </source>
</evidence>
<reference evidence="1 2" key="1">
    <citation type="journal article" date="2013" name="ISME J.">
        <title>A metabolic model for members of the genus Tetrasphaera involved in enhanced biological phosphorus removal.</title>
        <authorList>
            <person name="Kristiansen R."/>
            <person name="Nguyen H.T.T."/>
            <person name="Saunders A.M."/>
            <person name="Nielsen J.L."/>
            <person name="Wimmer R."/>
            <person name="Le V.Q."/>
            <person name="McIlroy S.J."/>
            <person name="Petrovski S."/>
            <person name="Seviour R.J."/>
            <person name="Calteau A."/>
            <person name="Nielsen K.L."/>
            <person name="Nielsen P.H."/>
        </authorList>
    </citation>
    <scope>NUCLEOTIDE SEQUENCE [LARGE SCALE GENOMIC DNA]</scope>
    <source>
        <strain evidence="1 2">Ben 74</strain>
    </source>
</reference>
<name>A0A077MC64_9MICO</name>
<organism evidence="1 2">
    <name type="scientific">Nostocoides jenkinsii Ben 74</name>
    <dbReference type="NCBI Taxonomy" id="1193518"/>
    <lineage>
        <taxon>Bacteria</taxon>
        <taxon>Bacillati</taxon>
        <taxon>Actinomycetota</taxon>
        <taxon>Actinomycetes</taxon>
        <taxon>Micrococcales</taxon>
        <taxon>Intrasporangiaceae</taxon>
        <taxon>Nostocoides</taxon>
    </lineage>
</organism>
<comment type="caution">
    <text evidence="1">The sequence shown here is derived from an EMBL/GenBank/DDBJ whole genome shotgun (WGS) entry which is preliminary data.</text>
</comment>
<accession>A0A077MC64</accession>
<gene>
    <name evidence="1" type="ORF">BN13_390057</name>
</gene>
<keyword evidence="2" id="KW-1185">Reference proteome</keyword>